<evidence type="ECO:0000313" key="2">
    <source>
        <dbReference type="Proteomes" id="UP000316781"/>
    </source>
</evidence>
<dbReference type="EMBL" id="VJMF01000159">
    <property type="protein sequence ID" value="TRL20382.1"/>
    <property type="molecule type" value="Genomic_DNA"/>
</dbReference>
<name>A0A549SCB8_METSR</name>
<dbReference type="Proteomes" id="UP000316781">
    <property type="component" value="Unassembled WGS sequence"/>
</dbReference>
<reference evidence="1 2" key="1">
    <citation type="submission" date="2019-07" db="EMBL/GenBank/DDBJ databases">
        <title>Ln-dependent methylotrophs.</title>
        <authorList>
            <person name="Tani A."/>
        </authorList>
    </citation>
    <scope>NUCLEOTIDE SEQUENCE [LARGE SCALE GENOMIC DNA]</scope>
    <source>
        <strain evidence="1 2">SM89A</strain>
    </source>
</reference>
<protein>
    <submittedName>
        <fullName evidence="1">Uncharacterized protein</fullName>
    </submittedName>
</protein>
<proteinExistence type="predicted"/>
<organism evidence="1 2">
    <name type="scientific">Methylosinus sporium</name>
    <dbReference type="NCBI Taxonomy" id="428"/>
    <lineage>
        <taxon>Bacteria</taxon>
        <taxon>Pseudomonadati</taxon>
        <taxon>Pseudomonadota</taxon>
        <taxon>Alphaproteobacteria</taxon>
        <taxon>Hyphomicrobiales</taxon>
        <taxon>Methylocystaceae</taxon>
        <taxon>Methylosinus</taxon>
    </lineage>
</organism>
<accession>A0A549SCB8</accession>
<sequence>MSFNIVGICRVPMFDYFRKISRCLSSPYPAVIFGDAYVAARDRSGFTLEFNEQVNQRPVRIVITHETMESYRFRNYLKSFIEPNNQRLLAYVLGTPTQDEEHEFRIGITDLRRLVLVRKWAWPVEPH</sequence>
<evidence type="ECO:0000313" key="1">
    <source>
        <dbReference type="EMBL" id="TRL20382.1"/>
    </source>
</evidence>
<comment type="caution">
    <text evidence="1">The sequence shown here is derived from an EMBL/GenBank/DDBJ whole genome shotgun (WGS) entry which is preliminary data.</text>
</comment>
<gene>
    <name evidence="1" type="ORF">FM996_21910</name>
</gene>
<dbReference type="AlphaFoldDB" id="A0A549SCB8"/>